<accession>A0AAW1P904</accession>
<dbReference type="Proteomes" id="UP001489004">
    <property type="component" value="Unassembled WGS sequence"/>
</dbReference>
<keyword evidence="3" id="KW-1185">Reference proteome</keyword>
<evidence type="ECO:0008006" key="4">
    <source>
        <dbReference type="Google" id="ProtNLM"/>
    </source>
</evidence>
<gene>
    <name evidence="2" type="ORF">WJX72_001756</name>
</gene>
<dbReference type="AlphaFoldDB" id="A0AAW1P904"/>
<evidence type="ECO:0000313" key="3">
    <source>
        <dbReference type="Proteomes" id="UP001489004"/>
    </source>
</evidence>
<sequence>MRYACLLLPLLIVLVLAFSLNRYVDLSYSAAQASGRSSEFAAAAQQSGSTLGEVRKTRVVIALVKGPTAQPSQEAEEACLTAVLTACTALGSSGCYSQQYSSQAACQGCFADAKGKYIKHKHNYILPLKRAIPVLQHLGWTHIQVVNVEEPASVPALQQAELIIAFARIVVGYDTDAANALLARYPAARFVAIDTIDWATLYDVMDSAVDNARILAVWKHSILNPIERNNGPLDTQSGAVHMAYIRGFPVRMRDPPLSPVVLQKMAAMTSHVFAFRYPLDYSGKVQYARFAGFFRRDPSLWNPKPLQERTFDVAFVGKMSYKYSPEIGQHRTLAALAVKRLKRKHPHLQVHLGSSFDLPDYLALLLDTKVFISPYGMGEWSYKDFEAIMCGCVLIKPLPKRITAYPNIYEEGCSVIGVNASFIDLEPAVLQALSDPVASAGIVTAGQEMLRTYSDVEHYAHDVDRALVQYLTAS</sequence>
<evidence type="ECO:0000313" key="2">
    <source>
        <dbReference type="EMBL" id="KAK9809921.1"/>
    </source>
</evidence>
<name>A0AAW1P904_9CHLO</name>
<feature type="signal peptide" evidence="1">
    <location>
        <begin position="1"/>
        <end position="17"/>
    </location>
</feature>
<dbReference type="EMBL" id="JALJOR010000010">
    <property type="protein sequence ID" value="KAK9809921.1"/>
    <property type="molecule type" value="Genomic_DNA"/>
</dbReference>
<organism evidence="2 3">
    <name type="scientific">[Myrmecia] bisecta</name>
    <dbReference type="NCBI Taxonomy" id="41462"/>
    <lineage>
        <taxon>Eukaryota</taxon>
        <taxon>Viridiplantae</taxon>
        <taxon>Chlorophyta</taxon>
        <taxon>core chlorophytes</taxon>
        <taxon>Trebouxiophyceae</taxon>
        <taxon>Trebouxiales</taxon>
        <taxon>Trebouxiaceae</taxon>
        <taxon>Myrmecia</taxon>
    </lineage>
</organism>
<feature type="chain" id="PRO_5043598260" description="Glycosyltransferase" evidence="1">
    <location>
        <begin position="18"/>
        <end position="474"/>
    </location>
</feature>
<keyword evidence="1" id="KW-0732">Signal</keyword>
<proteinExistence type="predicted"/>
<reference evidence="2 3" key="1">
    <citation type="journal article" date="2024" name="Nat. Commun.">
        <title>Phylogenomics reveals the evolutionary origins of lichenization in chlorophyte algae.</title>
        <authorList>
            <person name="Puginier C."/>
            <person name="Libourel C."/>
            <person name="Otte J."/>
            <person name="Skaloud P."/>
            <person name="Haon M."/>
            <person name="Grisel S."/>
            <person name="Petersen M."/>
            <person name="Berrin J.G."/>
            <person name="Delaux P.M."/>
            <person name="Dal Grande F."/>
            <person name="Keller J."/>
        </authorList>
    </citation>
    <scope>NUCLEOTIDE SEQUENCE [LARGE SCALE GENOMIC DNA]</scope>
    <source>
        <strain evidence="2 3">SAG 2043</strain>
    </source>
</reference>
<comment type="caution">
    <text evidence="2">The sequence shown here is derived from an EMBL/GenBank/DDBJ whole genome shotgun (WGS) entry which is preliminary data.</text>
</comment>
<protein>
    <recommendedName>
        <fullName evidence="4">Glycosyltransferase</fullName>
    </recommendedName>
</protein>
<evidence type="ECO:0000256" key="1">
    <source>
        <dbReference type="SAM" id="SignalP"/>
    </source>
</evidence>